<reference evidence="1" key="1">
    <citation type="submission" date="2018-05" db="EMBL/GenBank/DDBJ databases">
        <authorList>
            <person name="Lanie J.A."/>
            <person name="Ng W.-L."/>
            <person name="Kazmierczak K.M."/>
            <person name="Andrzejewski T.M."/>
            <person name="Davidsen T.M."/>
            <person name="Wayne K.J."/>
            <person name="Tettelin H."/>
            <person name="Glass J.I."/>
            <person name="Rusch D."/>
            <person name="Podicherti R."/>
            <person name="Tsui H.-C.T."/>
            <person name="Winkler M.E."/>
        </authorList>
    </citation>
    <scope>NUCLEOTIDE SEQUENCE</scope>
</reference>
<protein>
    <submittedName>
        <fullName evidence="1">Uncharacterized protein</fullName>
    </submittedName>
</protein>
<gene>
    <name evidence="1" type="ORF">METZ01_LOCUS388962</name>
</gene>
<accession>A0A382UQX6</accession>
<dbReference type="EMBL" id="UINC01145776">
    <property type="protein sequence ID" value="SVD36108.1"/>
    <property type="molecule type" value="Genomic_DNA"/>
</dbReference>
<name>A0A382UQX6_9ZZZZ</name>
<dbReference type="AlphaFoldDB" id="A0A382UQX6"/>
<proteinExistence type="predicted"/>
<feature type="non-terminal residue" evidence="1">
    <location>
        <position position="78"/>
    </location>
</feature>
<organism evidence="1">
    <name type="scientific">marine metagenome</name>
    <dbReference type="NCBI Taxonomy" id="408172"/>
    <lineage>
        <taxon>unclassified sequences</taxon>
        <taxon>metagenomes</taxon>
        <taxon>ecological metagenomes</taxon>
    </lineage>
</organism>
<evidence type="ECO:0000313" key="1">
    <source>
        <dbReference type="EMBL" id="SVD36108.1"/>
    </source>
</evidence>
<sequence length="78" mass="8377">MSITNGNEPAVAINLSNGAKAQDVAVVLLGRGNLHGNRLQDELGMISARMADAYDDYHFVESLLEQGEESFPNALDVC</sequence>